<evidence type="ECO:0000256" key="3">
    <source>
        <dbReference type="ARBA" id="ARBA00022454"/>
    </source>
</evidence>
<dbReference type="GO" id="GO:0007059">
    <property type="term" value="P:chromosome segregation"/>
    <property type="evidence" value="ECO:0007669"/>
    <property type="project" value="TreeGrafter"/>
</dbReference>
<dbReference type="GO" id="GO:0000776">
    <property type="term" value="C:kinetochore"/>
    <property type="evidence" value="ECO:0007669"/>
    <property type="project" value="UniProtKB-KW"/>
</dbReference>
<dbReference type="Pfam" id="PF05837">
    <property type="entry name" value="CENP-H"/>
    <property type="match status" value="1"/>
</dbReference>
<dbReference type="Proteomes" id="UP000824998">
    <property type="component" value="Unassembled WGS sequence"/>
</dbReference>
<evidence type="ECO:0000256" key="6">
    <source>
        <dbReference type="ARBA" id="ARBA00023328"/>
    </source>
</evidence>
<dbReference type="PANTHER" id="PTHR48122:SF1">
    <property type="entry name" value="CENTROMERE PROTEIN H"/>
    <property type="match status" value="1"/>
</dbReference>
<evidence type="ECO:0000313" key="10">
    <source>
        <dbReference type="EMBL" id="KAG9232910.1"/>
    </source>
</evidence>
<evidence type="ECO:0000259" key="9">
    <source>
        <dbReference type="Pfam" id="PF05837"/>
    </source>
</evidence>
<evidence type="ECO:0000256" key="4">
    <source>
        <dbReference type="ARBA" id="ARBA00022838"/>
    </source>
</evidence>
<dbReference type="AlphaFoldDB" id="A0A9P7YH00"/>
<sequence>MAQAVQKTEMEGVETSEGADENPPLFTDEEQRILDLYERMEELQLDIALLRSQGTLSQEEADDVSDQDVKTAQQELLQAKSTYQLRNDIVESVLVANPILKAVHLGEGASEIEQDLLPLLTQRDEWSVRLTDLSFKVLTTKQDLLRVETEHIATTRRNAEFAGQMQRLAKDADTQRRDHIPRKAQRQLDELDSDVKYSQRRWRMMKGVAGGTIVGSGIDWARDTGLLGIVLDDEA</sequence>
<comment type="subcellular location">
    <subcellularLocation>
        <location evidence="2">Chromosome</location>
        <location evidence="2">Centromere</location>
        <location evidence="2">Kinetochore</location>
    </subcellularLocation>
    <subcellularLocation>
        <location evidence="1">Nucleus</location>
    </subcellularLocation>
</comment>
<dbReference type="PANTHER" id="PTHR48122">
    <property type="entry name" value="CENTROMERE PROTEIN H"/>
    <property type="match status" value="1"/>
</dbReference>
<keyword evidence="4" id="KW-0995">Kinetochore</keyword>
<feature type="domain" description="Centromere protein H C-terminal" evidence="9">
    <location>
        <begin position="31"/>
        <end position="234"/>
    </location>
</feature>
<accession>A0A9P7YH00</accession>
<feature type="compositionally biased region" description="Acidic residues" evidence="8">
    <location>
        <begin position="11"/>
        <end position="20"/>
    </location>
</feature>
<keyword evidence="6" id="KW-0137">Centromere</keyword>
<evidence type="ECO:0000256" key="7">
    <source>
        <dbReference type="ARBA" id="ARBA00025735"/>
    </source>
</evidence>
<evidence type="ECO:0000313" key="11">
    <source>
        <dbReference type="Proteomes" id="UP000824998"/>
    </source>
</evidence>
<reference evidence="10" key="1">
    <citation type="journal article" date="2021" name="IMA Fungus">
        <title>Genomic characterization of three marine fungi, including Emericellopsis atlantica sp. nov. with signatures of a generalist lifestyle and marine biomass degradation.</title>
        <authorList>
            <person name="Hagestad O.C."/>
            <person name="Hou L."/>
            <person name="Andersen J.H."/>
            <person name="Hansen E.H."/>
            <person name="Altermark B."/>
            <person name="Li C."/>
            <person name="Kuhnert E."/>
            <person name="Cox R.J."/>
            <person name="Crous P.W."/>
            <person name="Spatafora J.W."/>
            <person name="Lail K."/>
            <person name="Amirebrahimi M."/>
            <person name="Lipzen A."/>
            <person name="Pangilinan J."/>
            <person name="Andreopoulos W."/>
            <person name="Hayes R.D."/>
            <person name="Ng V."/>
            <person name="Grigoriev I.V."/>
            <person name="Jackson S.A."/>
            <person name="Sutton T.D.S."/>
            <person name="Dobson A.D.W."/>
            <person name="Rama T."/>
        </authorList>
    </citation>
    <scope>NUCLEOTIDE SEQUENCE</scope>
    <source>
        <strain evidence="10">TRa018bII</strain>
    </source>
</reference>
<dbReference type="InterPro" id="IPR008426">
    <property type="entry name" value="CENP-H_C"/>
</dbReference>
<dbReference type="GO" id="GO:0043515">
    <property type="term" value="F:kinetochore binding"/>
    <property type="evidence" value="ECO:0007669"/>
    <property type="project" value="TreeGrafter"/>
</dbReference>
<evidence type="ECO:0000256" key="5">
    <source>
        <dbReference type="ARBA" id="ARBA00023242"/>
    </source>
</evidence>
<keyword evidence="11" id="KW-1185">Reference proteome</keyword>
<dbReference type="EMBL" id="MU251524">
    <property type="protein sequence ID" value="KAG9232910.1"/>
    <property type="molecule type" value="Genomic_DNA"/>
</dbReference>
<gene>
    <name evidence="10" type="ORF">BJ875DRAFT_465574</name>
</gene>
<proteinExistence type="inferred from homology"/>
<evidence type="ECO:0000256" key="8">
    <source>
        <dbReference type="SAM" id="MobiDB-lite"/>
    </source>
</evidence>
<dbReference type="InterPro" id="IPR040034">
    <property type="entry name" value="CENP-H"/>
</dbReference>
<protein>
    <submittedName>
        <fullName evidence="10">Centromere protein H (CENP-H)-domain-containing protein</fullName>
    </submittedName>
</protein>
<name>A0A9P7YH00_9HELO</name>
<dbReference type="GO" id="GO:0007052">
    <property type="term" value="P:mitotic spindle organization"/>
    <property type="evidence" value="ECO:0007669"/>
    <property type="project" value="TreeGrafter"/>
</dbReference>
<organism evidence="10 11">
    <name type="scientific">Amylocarpus encephaloides</name>
    <dbReference type="NCBI Taxonomy" id="45428"/>
    <lineage>
        <taxon>Eukaryota</taxon>
        <taxon>Fungi</taxon>
        <taxon>Dikarya</taxon>
        <taxon>Ascomycota</taxon>
        <taxon>Pezizomycotina</taxon>
        <taxon>Leotiomycetes</taxon>
        <taxon>Helotiales</taxon>
        <taxon>Helotiales incertae sedis</taxon>
        <taxon>Amylocarpus</taxon>
    </lineage>
</organism>
<dbReference type="GO" id="GO:0005634">
    <property type="term" value="C:nucleus"/>
    <property type="evidence" value="ECO:0007669"/>
    <property type="project" value="UniProtKB-SubCell"/>
</dbReference>
<keyword evidence="5" id="KW-0539">Nucleus</keyword>
<evidence type="ECO:0000256" key="1">
    <source>
        <dbReference type="ARBA" id="ARBA00004123"/>
    </source>
</evidence>
<evidence type="ECO:0000256" key="2">
    <source>
        <dbReference type="ARBA" id="ARBA00004629"/>
    </source>
</evidence>
<comment type="similarity">
    <text evidence="7">Belongs to the CENP-H/MCM16 family.</text>
</comment>
<comment type="caution">
    <text evidence="10">The sequence shown here is derived from an EMBL/GenBank/DDBJ whole genome shotgun (WGS) entry which is preliminary data.</text>
</comment>
<feature type="region of interest" description="Disordered" evidence="8">
    <location>
        <begin position="1"/>
        <end position="28"/>
    </location>
</feature>
<dbReference type="GO" id="GO:0051382">
    <property type="term" value="P:kinetochore assembly"/>
    <property type="evidence" value="ECO:0007669"/>
    <property type="project" value="InterPro"/>
</dbReference>
<keyword evidence="3" id="KW-0158">Chromosome</keyword>
<dbReference type="OrthoDB" id="2274804at2759"/>